<comment type="caution">
    <text evidence="1">The sequence shown here is derived from an EMBL/GenBank/DDBJ whole genome shotgun (WGS) entry which is preliminary data.</text>
</comment>
<reference evidence="1" key="1">
    <citation type="submission" date="2022-04" db="EMBL/GenBank/DDBJ databases">
        <title>Genome of the entomopathogenic fungus Entomophthora muscae.</title>
        <authorList>
            <person name="Elya C."/>
            <person name="Lovett B.R."/>
            <person name="Lee E."/>
            <person name="Macias A.M."/>
            <person name="Hajek A.E."/>
            <person name="De Bivort B.L."/>
            <person name="Kasson M.T."/>
            <person name="De Fine Licht H.H."/>
            <person name="Stajich J.E."/>
        </authorList>
    </citation>
    <scope>NUCLEOTIDE SEQUENCE</scope>
    <source>
        <strain evidence="1">Berkeley</strain>
    </source>
</reference>
<protein>
    <submittedName>
        <fullName evidence="1">Uncharacterized protein</fullName>
    </submittedName>
</protein>
<proteinExistence type="predicted"/>
<sequence length="786" mass="87918">MCSSKHTKPAGHPHCGPVSAQGGNGPLSASALAYLQSILQQTPELSFLETTNQDGSPQNPQELPVLSQFMGDVQRPPSIQCYQTLNLNVAIPNPVNANILPSSQTLDSTIQGMDEGAVQDGGNLACLEILPAYGPSIRERFQTLSHITPNQHKKDMKTIDQMKEYLYYFVNPAICHNCVYLAHQENVLLHQGQLIAAQQNFLQTLYSDLSSNFGLFSQQIAELFRNQMSSTQFMETMEQSFHNYIPQVVQQILSNYGLDPHWISVVTGHVKSSRDLFQAIVQELEKIITGTKTDETARNDNNMLHKEVMELFGHFCSLEKDVQELQQDNTFLYGDLHTFQAQLAKGLKDLKAIHAGPKHDQQRQAALEQVNQTFAETTCQQIQGLEDEVDGLVKENQVIREELKDTRATLFTLQDQIDRLTACLPASPPRGRTVHFEEPRSISRLSLGSQAHSSGNESYHSYDEDNAAQRNVPRNIMMTEAVLESSENPLATPEQTRLQEHQAASEARYQASRSNCSPIRQLFNTSNVIPNFKPVNLPKFDRKSNVTMFLRLYENTMYGADEAMKNSAIFNCLDSETQTIIMPRLPERGWTFANVSKALMDEFGSKEALNNRKMDFVEGGIRKGETMQEFADRFYLEAQTLISLKAASFIDVKSALLNAVQPNKNLSLALKSGIYGAHNVSDLICHLLTFKDDFEVPMPSGPRAFQENRNKPSFSDKPKTGESSTTQGTAGTNSNHTCYKCGKLGHMSRECKQPAPKVHHVGAEEYDSEGEQEDEEASQDKEPKNC</sequence>
<dbReference type="EMBL" id="QTSX02007135">
    <property type="protein sequence ID" value="KAJ9050819.1"/>
    <property type="molecule type" value="Genomic_DNA"/>
</dbReference>
<gene>
    <name evidence="1" type="ORF">DSO57_1010613</name>
</gene>
<evidence type="ECO:0000313" key="1">
    <source>
        <dbReference type="EMBL" id="KAJ9050819.1"/>
    </source>
</evidence>
<dbReference type="Proteomes" id="UP001165960">
    <property type="component" value="Unassembled WGS sequence"/>
</dbReference>
<name>A0ACC2RLA3_9FUNG</name>
<keyword evidence="2" id="KW-1185">Reference proteome</keyword>
<organism evidence="1 2">
    <name type="scientific">Entomophthora muscae</name>
    <dbReference type="NCBI Taxonomy" id="34485"/>
    <lineage>
        <taxon>Eukaryota</taxon>
        <taxon>Fungi</taxon>
        <taxon>Fungi incertae sedis</taxon>
        <taxon>Zoopagomycota</taxon>
        <taxon>Entomophthoromycotina</taxon>
        <taxon>Entomophthoromycetes</taxon>
        <taxon>Entomophthorales</taxon>
        <taxon>Entomophthoraceae</taxon>
        <taxon>Entomophthora</taxon>
    </lineage>
</organism>
<accession>A0ACC2RLA3</accession>
<evidence type="ECO:0000313" key="2">
    <source>
        <dbReference type="Proteomes" id="UP001165960"/>
    </source>
</evidence>